<dbReference type="Pfam" id="PF02834">
    <property type="entry name" value="LigT_PEase"/>
    <property type="match status" value="2"/>
</dbReference>
<feature type="active site" description="Proton acceptor" evidence="2">
    <location>
        <position position="122"/>
    </location>
</feature>
<dbReference type="InterPro" id="IPR004175">
    <property type="entry name" value="RNA_CPDase"/>
</dbReference>
<evidence type="ECO:0000256" key="2">
    <source>
        <dbReference type="HAMAP-Rule" id="MF_01940"/>
    </source>
</evidence>
<evidence type="ECO:0000259" key="3">
    <source>
        <dbReference type="Pfam" id="PF02834"/>
    </source>
</evidence>
<dbReference type="AlphaFoldDB" id="N0BE72"/>
<keyword evidence="1 2" id="KW-0378">Hydrolase</keyword>
<evidence type="ECO:0000313" key="4">
    <source>
        <dbReference type="EMBL" id="AGK60507.1"/>
    </source>
</evidence>
<evidence type="ECO:0000256" key="1">
    <source>
        <dbReference type="ARBA" id="ARBA00022801"/>
    </source>
</evidence>
<sequence length="182" mass="21344">MRLFVAVDLSENVREEVYRLTRSFTPFNGVKTVEKENLHITLKFLGEVKESKLNKITEKLGEIDFEKFELSFRGIGFFPNISRMRVIWVGVKDDSKINILAEEVEKRLAELKFKRENRFKAHATIARIKRLNPSDKTRILNLLEGYEDREFGDMVVEKFVLKKSTLTPKGPIYEDVEVFELK</sequence>
<dbReference type="eggNOG" id="arCOG01736">
    <property type="taxonomic scope" value="Archaea"/>
</dbReference>
<dbReference type="Gene3D" id="3.90.1140.10">
    <property type="entry name" value="Cyclic phosphodiesterase"/>
    <property type="match status" value="1"/>
</dbReference>
<keyword evidence="5" id="KW-1185">Reference proteome</keyword>
<feature type="domain" description="Phosphoesterase HXTX" evidence="3">
    <location>
        <begin position="95"/>
        <end position="173"/>
    </location>
</feature>
<dbReference type="HAMAP" id="MF_01940">
    <property type="entry name" value="RNA_CPDase"/>
    <property type="match status" value="1"/>
</dbReference>
<dbReference type="PANTHER" id="PTHR35561:SF1">
    <property type="entry name" value="RNA 2',3'-CYCLIC PHOSPHODIESTERASE"/>
    <property type="match status" value="1"/>
</dbReference>
<dbReference type="InterPro" id="IPR014051">
    <property type="entry name" value="Phosphoesterase_HXTX"/>
</dbReference>
<dbReference type="RefSeq" id="WP_015590106.1">
    <property type="nucleotide sequence ID" value="NC_021169.1"/>
</dbReference>
<dbReference type="GO" id="GO:0016874">
    <property type="term" value="F:ligase activity"/>
    <property type="evidence" value="ECO:0007669"/>
    <property type="project" value="UniProtKB-KW"/>
</dbReference>
<comment type="similarity">
    <text evidence="2">Belongs to the 2H phosphoesterase superfamily. ThpR family.</text>
</comment>
<feature type="active site" description="Proton donor" evidence="2">
    <location>
        <position position="39"/>
    </location>
</feature>
<dbReference type="Proteomes" id="UP000013307">
    <property type="component" value="Chromosome"/>
</dbReference>
<reference evidence="4 5" key="1">
    <citation type="journal article" date="2013" name="Genome Announc.">
        <title>Complete Genome Sequence of the Thermophilic and Facultatively Chemolithoautotrophic Sulfate Reducer Archaeoglobus sulfaticallidus Strain PM70-1T.</title>
        <authorList>
            <person name="Stokke R."/>
            <person name="Hocking W.P."/>
            <person name="Steinsbu B.O."/>
            <person name="Steen I.H."/>
        </authorList>
    </citation>
    <scope>NUCLEOTIDE SEQUENCE [LARGE SCALE GENOMIC DNA]</scope>
    <source>
        <strain evidence="4">PM70-1</strain>
    </source>
</reference>
<dbReference type="STRING" id="387631.Asulf_00480"/>
<dbReference type="EMBL" id="CP005290">
    <property type="protein sequence ID" value="AGK60507.1"/>
    <property type="molecule type" value="Genomic_DNA"/>
</dbReference>
<accession>N0BE72</accession>
<feature type="short sequence motif" description="HXTX 2" evidence="2">
    <location>
        <begin position="122"/>
        <end position="125"/>
    </location>
</feature>
<evidence type="ECO:0000313" key="5">
    <source>
        <dbReference type="Proteomes" id="UP000013307"/>
    </source>
</evidence>
<dbReference type="SUPFAM" id="SSF55144">
    <property type="entry name" value="LigT-like"/>
    <property type="match status" value="1"/>
</dbReference>
<dbReference type="InterPro" id="IPR009097">
    <property type="entry name" value="Cyclic_Pdiesterase"/>
</dbReference>
<dbReference type="PANTHER" id="PTHR35561">
    <property type="entry name" value="RNA 2',3'-CYCLIC PHOSPHODIESTERASE"/>
    <property type="match status" value="1"/>
</dbReference>
<feature type="short sequence motif" description="HXTX 1" evidence="2">
    <location>
        <begin position="39"/>
        <end position="42"/>
    </location>
</feature>
<dbReference type="GO" id="GO:0004113">
    <property type="term" value="F:2',3'-cyclic-nucleotide 3'-phosphodiesterase activity"/>
    <property type="evidence" value="ECO:0007669"/>
    <property type="project" value="InterPro"/>
</dbReference>
<dbReference type="KEGG" id="ast:Asulf_00480"/>
<dbReference type="GeneID" id="15392126"/>
<comment type="catalytic activity">
    <reaction evidence="2">
        <text>a 3'-end 2',3'-cyclophospho-ribonucleotide-RNA + H2O = a 3'-end 2'-phospho-ribonucleotide-RNA + H(+)</text>
        <dbReference type="Rhea" id="RHEA:11828"/>
        <dbReference type="Rhea" id="RHEA-COMP:10464"/>
        <dbReference type="Rhea" id="RHEA-COMP:17353"/>
        <dbReference type="ChEBI" id="CHEBI:15377"/>
        <dbReference type="ChEBI" id="CHEBI:15378"/>
        <dbReference type="ChEBI" id="CHEBI:83064"/>
        <dbReference type="ChEBI" id="CHEBI:173113"/>
        <dbReference type="EC" id="3.1.4.58"/>
    </reaction>
</comment>
<feature type="domain" description="Phosphoesterase HXTX" evidence="3">
    <location>
        <begin position="7"/>
        <end position="88"/>
    </location>
</feature>
<dbReference type="NCBIfam" id="TIGR02258">
    <property type="entry name" value="2_5_ligase"/>
    <property type="match status" value="1"/>
</dbReference>
<gene>
    <name evidence="4" type="ORF">Asulf_00480</name>
</gene>
<comment type="function">
    <text evidence="2">Hydrolyzes RNA 2',3'-cyclic phosphodiester to an RNA 2'-phosphomonoester.</text>
</comment>
<dbReference type="OrthoDB" id="44091at2157"/>
<keyword evidence="4" id="KW-0436">Ligase</keyword>
<proteinExistence type="inferred from homology"/>
<organism evidence="4 5">
    <name type="scientific">Archaeoglobus sulfaticallidus PM70-1</name>
    <dbReference type="NCBI Taxonomy" id="387631"/>
    <lineage>
        <taxon>Archaea</taxon>
        <taxon>Methanobacteriati</taxon>
        <taxon>Methanobacteriota</taxon>
        <taxon>Archaeoglobi</taxon>
        <taxon>Archaeoglobales</taxon>
        <taxon>Archaeoglobaceae</taxon>
        <taxon>Archaeoglobus</taxon>
    </lineage>
</organism>
<protein>
    <recommendedName>
        <fullName evidence="2">RNA 2',3'-cyclic phosphodiesterase</fullName>
        <shortName evidence="2">RNA 2',3'-CPDase</shortName>
        <ecNumber evidence="2">3.1.4.58</ecNumber>
    </recommendedName>
</protein>
<dbReference type="HOGENOM" id="CLU_081251_3_4_2"/>
<name>N0BE72_9EURY</name>
<dbReference type="GO" id="GO:0008664">
    <property type="term" value="F:RNA 2',3'-cyclic 3'-phosphodiesterase activity"/>
    <property type="evidence" value="ECO:0007669"/>
    <property type="project" value="UniProtKB-EC"/>
</dbReference>
<dbReference type="EC" id="3.1.4.58" evidence="2"/>